<dbReference type="SMART" id="SM00347">
    <property type="entry name" value="HTH_MARR"/>
    <property type="match status" value="1"/>
</dbReference>
<dbReference type="InterPro" id="IPR036388">
    <property type="entry name" value="WH-like_DNA-bd_sf"/>
</dbReference>
<organism evidence="3 4">
    <name type="scientific">Actinomyces slackii</name>
    <dbReference type="NCBI Taxonomy" id="52774"/>
    <lineage>
        <taxon>Bacteria</taxon>
        <taxon>Bacillati</taxon>
        <taxon>Actinomycetota</taxon>
        <taxon>Actinomycetes</taxon>
        <taxon>Actinomycetales</taxon>
        <taxon>Actinomycetaceae</taxon>
        <taxon>Actinomyces</taxon>
    </lineage>
</organism>
<dbReference type="EMBL" id="LR134363">
    <property type="protein sequence ID" value="VEG74887.1"/>
    <property type="molecule type" value="Genomic_DNA"/>
</dbReference>
<dbReference type="GO" id="GO:0003700">
    <property type="term" value="F:DNA-binding transcription factor activity"/>
    <property type="evidence" value="ECO:0007669"/>
    <property type="project" value="InterPro"/>
</dbReference>
<keyword evidence="4" id="KW-1185">Reference proteome</keyword>
<dbReference type="PROSITE" id="PS50995">
    <property type="entry name" value="HTH_MARR_2"/>
    <property type="match status" value="1"/>
</dbReference>
<evidence type="ECO:0000256" key="1">
    <source>
        <dbReference type="SAM" id="MobiDB-lite"/>
    </source>
</evidence>
<dbReference type="PANTHER" id="PTHR33164:SF43">
    <property type="entry name" value="HTH-TYPE TRANSCRIPTIONAL REPRESSOR YETL"/>
    <property type="match status" value="1"/>
</dbReference>
<evidence type="ECO:0000313" key="3">
    <source>
        <dbReference type="EMBL" id="VEG74887.1"/>
    </source>
</evidence>
<feature type="domain" description="HTH marR-type" evidence="2">
    <location>
        <begin position="20"/>
        <end position="152"/>
    </location>
</feature>
<evidence type="ECO:0000313" key="4">
    <source>
        <dbReference type="Proteomes" id="UP000276899"/>
    </source>
</evidence>
<dbReference type="KEGG" id="asla:NCTC11923_01536"/>
<dbReference type="STRING" id="1278298.GCA_000428685_01645"/>
<feature type="region of interest" description="Disordered" evidence="1">
    <location>
        <begin position="157"/>
        <end position="182"/>
    </location>
</feature>
<dbReference type="SUPFAM" id="SSF46785">
    <property type="entry name" value="Winged helix' DNA-binding domain"/>
    <property type="match status" value="1"/>
</dbReference>
<dbReference type="InterPro" id="IPR000835">
    <property type="entry name" value="HTH_MarR-typ"/>
</dbReference>
<dbReference type="Gene3D" id="1.10.10.10">
    <property type="entry name" value="Winged helix-like DNA-binding domain superfamily/Winged helix DNA-binding domain"/>
    <property type="match status" value="1"/>
</dbReference>
<protein>
    <submittedName>
        <fullName evidence="3">Transcriptional regulator SlyA</fullName>
    </submittedName>
</protein>
<evidence type="ECO:0000259" key="2">
    <source>
        <dbReference type="PROSITE" id="PS50995"/>
    </source>
</evidence>
<sequence>MPSVVPGLRRGRREFQEDSCARLGRHIKVAEAAMMAAKAEALREFDLTVAQYAVLLALHYDSGRSSAQLARESGVTPQAMAAVLTKLEAKGFISRSPSSVHAKVLITSLTPAGEAVLVRADEAARAIEQRALDAFSSQELDLLVEMLQRATQAFSGSCDHQAGSASEPVSSAAGGLEEGTPG</sequence>
<dbReference type="Pfam" id="PF12802">
    <property type="entry name" value="MarR_2"/>
    <property type="match status" value="1"/>
</dbReference>
<proteinExistence type="predicted"/>
<dbReference type="Proteomes" id="UP000276899">
    <property type="component" value="Chromosome"/>
</dbReference>
<name>A0A3S4U2I5_9ACTO</name>
<dbReference type="PANTHER" id="PTHR33164">
    <property type="entry name" value="TRANSCRIPTIONAL REGULATOR, MARR FAMILY"/>
    <property type="match status" value="1"/>
</dbReference>
<dbReference type="GO" id="GO:0006950">
    <property type="term" value="P:response to stress"/>
    <property type="evidence" value="ECO:0007669"/>
    <property type="project" value="TreeGrafter"/>
</dbReference>
<gene>
    <name evidence="3" type="ORF">NCTC11923_01536</name>
</gene>
<dbReference type="RefSeq" id="WP_084500660.1">
    <property type="nucleotide sequence ID" value="NZ_CBCRWE010000002.1"/>
</dbReference>
<dbReference type="AlphaFoldDB" id="A0A3S4U2I5"/>
<dbReference type="InterPro" id="IPR036390">
    <property type="entry name" value="WH_DNA-bd_sf"/>
</dbReference>
<accession>A0A3S4U2I5</accession>
<reference evidence="3 4" key="1">
    <citation type="submission" date="2018-12" db="EMBL/GenBank/DDBJ databases">
        <authorList>
            <consortium name="Pathogen Informatics"/>
        </authorList>
    </citation>
    <scope>NUCLEOTIDE SEQUENCE [LARGE SCALE GENOMIC DNA]</scope>
    <source>
        <strain evidence="3 4">NCTC11923</strain>
    </source>
</reference>
<dbReference type="InterPro" id="IPR039422">
    <property type="entry name" value="MarR/SlyA-like"/>
</dbReference>